<proteinExistence type="predicted"/>
<dbReference type="AlphaFoldDB" id="A0A1G2HI92"/>
<dbReference type="EMBL" id="MHOK01000012">
    <property type="protein sequence ID" value="OGZ61961.1"/>
    <property type="molecule type" value="Genomic_DNA"/>
</dbReference>
<keyword evidence="1" id="KW-1133">Transmembrane helix</keyword>
<dbReference type="Proteomes" id="UP000176770">
    <property type="component" value="Unassembled WGS sequence"/>
</dbReference>
<evidence type="ECO:0000313" key="3">
    <source>
        <dbReference type="Proteomes" id="UP000176770"/>
    </source>
</evidence>
<feature type="transmembrane region" description="Helical" evidence="1">
    <location>
        <begin position="12"/>
        <end position="31"/>
    </location>
</feature>
<keyword evidence="1" id="KW-0472">Membrane</keyword>
<name>A0A1G2HI92_9BACT</name>
<protein>
    <submittedName>
        <fullName evidence="2">Uncharacterized protein</fullName>
    </submittedName>
</protein>
<evidence type="ECO:0000313" key="2">
    <source>
        <dbReference type="EMBL" id="OGZ61961.1"/>
    </source>
</evidence>
<keyword evidence="1" id="KW-0812">Transmembrane</keyword>
<feature type="transmembrane region" description="Helical" evidence="1">
    <location>
        <begin position="128"/>
        <end position="150"/>
    </location>
</feature>
<feature type="transmembrane region" description="Helical" evidence="1">
    <location>
        <begin position="51"/>
        <end position="69"/>
    </location>
</feature>
<feature type="transmembrane region" description="Helical" evidence="1">
    <location>
        <begin position="81"/>
        <end position="108"/>
    </location>
</feature>
<accession>A0A1G2HI92</accession>
<reference evidence="2 3" key="1">
    <citation type="journal article" date="2016" name="Nat. Commun.">
        <title>Thousands of microbial genomes shed light on interconnected biogeochemical processes in an aquifer system.</title>
        <authorList>
            <person name="Anantharaman K."/>
            <person name="Brown C.T."/>
            <person name="Hug L.A."/>
            <person name="Sharon I."/>
            <person name="Castelle C.J."/>
            <person name="Probst A.J."/>
            <person name="Thomas B.C."/>
            <person name="Singh A."/>
            <person name="Wilkins M.J."/>
            <person name="Karaoz U."/>
            <person name="Brodie E.L."/>
            <person name="Williams K.H."/>
            <person name="Hubbard S.S."/>
            <person name="Banfield J.F."/>
        </authorList>
    </citation>
    <scope>NUCLEOTIDE SEQUENCE [LARGE SCALE GENOMIC DNA]</scope>
</reference>
<comment type="caution">
    <text evidence="2">The sequence shown here is derived from an EMBL/GenBank/DDBJ whole genome shotgun (WGS) entry which is preliminary data.</text>
</comment>
<gene>
    <name evidence="2" type="ORF">A3F94_03065</name>
</gene>
<sequence length="320" mass="37478">MYAKKIKKIDGYSVFNYCILFFLLFMFWSFYLLGLTSYGLSGLVKNWNVNIFSALMTLALSAFIFFGVMDKSKQILPIKGLANTLMWILMFLVTMSAVSSGFIVALQFPTNELALEIFGFKNSVLENIILFLNNGWVFILSALLSIWYYWTKRNVYVVQPGSIAATYKGEVKRAGEKIKTYPFMRTFVVIEREERLDQMFFDIKTDAGNYGFKVKGSIHIDIDRVEQSLLLGDYTQWRYLVNFFSTYKNRVRLEQDIRNRIKLCLENWLVEENRDLGYVIQKLELMLWENDYFVLGSSVRWQGKVVKAEFEVSPKRFNKS</sequence>
<organism evidence="2 3">
    <name type="scientific">Candidatus Spechtbacteria bacterium RIFCSPLOWO2_12_FULL_38_22</name>
    <dbReference type="NCBI Taxonomy" id="1802165"/>
    <lineage>
        <taxon>Bacteria</taxon>
        <taxon>Candidatus Spechtiibacteriota</taxon>
    </lineage>
</organism>
<evidence type="ECO:0000256" key="1">
    <source>
        <dbReference type="SAM" id="Phobius"/>
    </source>
</evidence>